<dbReference type="Gene3D" id="1.20.120.550">
    <property type="entry name" value="Membrane associated eicosanoid/glutathione metabolism-like domain"/>
    <property type="match status" value="1"/>
</dbReference>
<dbReference type="PANTHER" id="PTHR35371:SF1">
    <property type="entry name" value="BLR7753 PROTEIN"/>
    <property type="match status" value="1"/>
</dbReference>
<feature type="transmembrane region" description="Helical" evidence="5">
    <location>
        <begin position="6"/>
        <end position="35"/>
    </location>
</feature>
<sequence length="131" mass="13811">MSGELTILALYGLFLCLLVFLKATGAMGQLGIGYLMSARDEKRELKGITARLDRALTNSSTAMILFAPAVLVLGQLNAFGPGTLTAAQVFLIARVLYVPAYALGLTGVRTAIWLAGFAATIVLYLIALMAA</sequence>
<dbReference type="InterPro" id="IPR023352">
    <property type="entry name" value="MAPEG-like_dom_sf"/>
</dbReference>
<evidence type="ECO:0000256" key="2">
    <source>
        <dbReference type="ARBA" id="ARBA00022692"/>
    </source>
</evidence>
<keyword evidence="2 5" id="KW-0812">Transmembrane</keyword>
<keyword evidence="7" id="KW-1185">Reference proteome</keyword>
<dbReference type="Pfam" id="PF01124">
    <property type="entry name" value="MAPEG"/>
    <property type="match status" value="1"/>
</dbReference>
<organism evidence="6 7">
    <name type="scientific">Albidovulum sediminis</name>
    <dbReference type="NCBI Taxonomy" id="3066345"/>
    <lineage>
        <taxon>Bacteria</taxon>
        <taxon>Pseudomonadati</taxon>
        <taxon>Pseudomonadota</taxon>
        <taxon>Alphaproteobacteria</taxon>
        <taxon>Rhodobacterales</taxon>
        <taxon>Paracoccaceae</taxon>
        <taxon>Albidovulum</taxon>
    </lineage>
</organism>
<gene>
    <name evidence="6" type="ORF">N5I32_13945</name>
</gene>
<evidence type="ECO:0000256" key="4">
    <source>
        <dbReference type="ARBA" id="ARBA00023136"/>
    </source>
</evidence>
<feature type="transmembrane region" description="Helical" evidence="5">
    <location>
        <begin position="111"/>
        <end position="130"/>
    </location>
</feature>
<protein>
    <submittedName>
        <fullName evidence="6">MAPEG family protein</fullName>
    </submittedName>
</protein>
<name>A0ABT2NNW7_9RHOB</name>
<dbReference type="InterPro" id="IPR001129">
    <property type="entry name" value="Membr-assoc_MAPEG"/>
</dbReference>
<reference evidence="7" key="1">
    <citation type="submission" date="2023-07" db="EMBL/GenBank/DDBJ databases">
        <title>Defluviimonas sediminis sp. nov., isolated from mangrove sediment.</title>
        <authorList>
            <person name="Liu L."/>
            <person name="Li J."/>
            <person name="Huang Y."/>
            <person name="Pan J."/>
            <person name="Li M."/>
        </authorList>
    </citation>
    <scope>NUCLEOTIDE SEQUENCE [LARGE SCALE GENOMIC DNA]</scope>
    <source>
        <strain evidence="7">FT324</strain>
    </source>
</reference>
<dbReference type="EMBL" id="JAOCQF010000002">
    <property type="protein sequence ID" value="MCT8330623.1"/>
    <property type="molecule type" value="Genomic_DNA"/>
</dbReference>
<evidence type="ECO:0000256" key="5">
    <source>
        <dbReference type="SAM" id="Phobius"/>
    </source>
</evidence>
<evidence type="ECO:0000256" key="1">
    <source>
        <dbReference type="ARBA" id="ARBA00004370"/>
    </source>
</evidence>
<comment type="caution">
    <text evidence="6">The sequence shown here is derived from an EMBL/GenBank/DDBJ whole genome shotgun (WGS) entry which is preliminary data.</text>
</comment>
<dbReference type="Proteomes" id="UP001205601">
    <property type="component" value="Unassembled WGS sequence"/>
</dbReference>
<evidence type="ECO:0000256" key="3">
    <source>
        <dbReference type="ARBA" id="ARBA00022989"/>
    </source>
</evidence>
<dbReference type="SUPFAM" id="SSF161084">
    <property type="entry name" value="MAPEG domain-like"/>
    <property type="match status" value="1"/>
</dbReference>
<evidence type="ECO:0000313" key="7">
    <source>
        <dbReference type="Proteomes" id="UP001205601"/>
    </source>
</evidence>
<comment type="subcellular location">
    <subcellularLocation>
        <location evidence="1">Membrane</location>
    </subcellularLocation>
</comment>
<evidence type="ECO:0000313" key="6">
    <source>
        <dbReference type="EMBL" id="MCT8330623.1"/>
    </source>
</evidence>
<proteinExistence type="predicted"/>
<accession>A0ABT2NNW7</accession>
<feature type="transmembrane region" description="Helical" evidence="5">
    <location>
        <begin position="86"/>
        <end position="104"/>
    </location>
</feature>
<dbReference type="RefSeq" id="WP_261496481.1">
    <property type="nucleotide sequence ID" value="NZ_JAOCQF010000002.1"/>
</dbReference>
<keyword evidence="4 5" id="KW-0472">Membrane</keyword>
<dbReference type="PANTHER" id="PTHR35371">
    <property type="entry name" value="INNER MEMBRANE PROTEIN"/>
    <property type="match status" value="1"/>
</dbReference>
<keyword evidence="3 5" id="KW-1133">Transmembrane helix</keyword>